<evidence type="ECO:0000313" key="1">
    <source>
        <dbReference type="EMBL" id="BAY68044.1"/>
    </source>
</evidence>
<protein>
    <submittedName>
        <fullName evidence="1">Uncharacterized protein</fullName>
    </submittedName>
</protein>
<proteinExistence type="predicted"/>
<reference evidence="1 2" key="1">
    <citation type="submission" date="2017-06" db="EMBL/GenBank/DDBJ databases">
        <title>Genome sequencing of cyanobaciteial culture collection at National Institute for Environmental Studies (NIES).</title>
        <authorList>
            <person name="Hirose Y."/>
            <person name="Shimura Y."/>
            <person name="Fujisawa T."/>
            <person name="Nakamura Y."/>
            <person name="Kawachi M."/>
        </authorList>
    </citation>
    <scope>NUCLEOTIDE SEQUENCE [LARGE SCALE GENOMIC DNA]</scope>
    <source>
        <strain evidence="1 2">NIES-23</strain>
    </source>
</reference>
<dbReference type="EMBL" id="AP018216">
    <property type="protein sequence ID" value="BAY68044.1"/>
    <property type="molecule type" value="Genomic_DNA"/>
</dbReference>
<organism evidence="1 2">
    <name type="scientific">Trichormus variabilis NIES-23</name>
    <dbReference type="NCBI Taxonomy" id="1973479"/>
    <lineage>
        <taxon>Bacteria</taxon>
        <taxon>Bacillati</taxon>
        <taxon>Cyanobacteriota</taxon>
        <taxon>Cyanophyceae</taxon>
        <taxon>Nostocales</taxon>
        <taxon>Nostocaceae</taxon>
        <taxon>Trichormus</taxon>
    </lineage>
</organism>
<sequence length="144" mass="15530">MIDIASIVTFLAPYLPSLLNVGSKVAEGAYQQAGADGWDKAKAIWGKLHPKVEAKEAAKEAAGDLAENPEDKSFQTVLQVQLKKILDADTTLAEEIAKILQVTKSDNSSVNLNAQAYNDAIQINTAGDVNQPKYDFTKNINSPK</sequence>
<evidence type="ECO:0000313" key="2">
    <source>
        <dbReference type="Proteomes" id="UP000217507"/>
    </source>
</evidence>
<dbReference type="Proteomes" id="UP000217507">
    <property type="component" value="Chromosome"/>
</dbReference>
<accession>A0A1Z4KGF2</accession>
<gene>
    <name evidence="1" type="ORF">NIES23_08270</name>
</gene>
<dbReference type="AlphaFoldDB" id="A0A1Z4KGF2"/>
<name>A0A1Z4KGF2_ANAVA</name>